<accession>A0ACA9NF58</accession>
<comment type="caution">
    <text evidence="1">The sequence shown here is derived from an EMBL/GenBank/DDBJ whole genome shotgun (WGS) entry which is preliminary data.</text>
</comment>
<gene>
    <name evidence="1" type="ORF">SCALOS_LOCUS8381</name>
</gene>
<dbReference type="Proteomes" id="UP000789860">
    <property type="component" value="Unassembled WGS sequence"/>
</dbReference>
<evidence type="ECO:0000313" key="1">
    <source>
        <dbReference type="EMBL" id="CAG8642651.1"/>
    </source>
</evidence>
<dbReference type="EMBL" id="CAJVPM010021929">
    <property type="protein sequence ID" value="CAG8642651.1"/>
    <property type="molecule type" value="Genomic_DNA"/>
</dbReference>
<sequence>KVYHSNESLYIKTLQLVYRENKKLLNKELVINIGRVEISLVSLEEVIIQQ</sequence>
<protein>
    <submittedName>
        <fullName evidence="1">11153_t:CDS:1</fullName>
    </submittedName>
</protein>
<reference evidence="1" key="1">
    <citation type="submission" date="2021-06" db="EMBL/GenBank/DDBJ databases">
        <authorList>
            <person name="Kallberg Y."/>
            <person name="Tangrot J."/>
            <person name="Rosling A."/>
        </authorList>
    </citation>
    <scope>NUCLEOTIDE SEQUENCE</scope>
    <source>
        <strain evidence="1">AU212A</strain>
    </source>
</reference>
<keyword evidence="2" id="KW-1185">Reference proteome</keyword>
<evidence type="ECO:0000313" key="2">
    <source>
        <dbReference type="Proteomes" id="UP000789860"/>
    </source>
</evidence>
<feature type="non-terminal residue" evidence="1">
    <location>
        <position position="1"/>
    </location>
</feature>
<feature type="non-terminal residue" evidence="1">
    <location>
        <position position="50"/>
    </location>
</feature>
<proteinExistence type="predicted"/>
<name>A0ACA9NF58_9GLOM</name>
<organism evidence="1 2">
    <name type="scientific">Scutellospora calospora</name>
    <dbReference type="NCBI Taxonomy" id="85575"/>
    <lineage>
        <taxon>Eukaryota</taxon>
        <taxon>Fungi</taxon>
        <taxon>Fungi incertae sedis</taxon>
        <taxon>Mucoromycota</taxon>
        <taxon>Glomeromycotina</taxon>
        <taxon>Glomeromycetes</taxon>
        <taxon>Diversisporales</taxon>
        <taxon>Gigasporaceae</taxon>
        <taxon>Scutellospora</taxon>
    </lineage>
</organism>